<feature type="transmembrane region" description="Helical" evidence="11">
    <location>
        <begin position="628"/>
        <end position="647"/>
    </location>
</feature>
<evidence type="ECO:0000256" key="7">
    <source>
        <dbReference type="ARBA" id="ARBA00022692"/>
    </source>
</evidence>
<name>A0ABY8TL91_TETOB</name>
<proteinExistence type="inferred from homology"/>
<keyword evidence="7 11" id="KW-0812">Transmembrane</keyword>
<feature type="transmembrane region" description="Helical" evidence="11">
    <location>
        <begin position="12"/>
        <end position="35"/>
    </location>
</feature>
<evidence type="ECO:0000256" key="8">
    <source>
        <dbReference type="ARBA" id="ARBA00022824"/>
    </source>
</evidence>
<dbReference type="Pfam" id="PF04188">
    <property type="entry name" value="Mannosyl_trans2"/>
    <property type="match status" value="1"/>
</dbReference>
<feature type="region of interest" description="Disordered" evidence="12">
    <location>
        <begin position="535"/>
        <end position="554"/>
    </location>
</feature>
<feature type="transmembrane region" description="Helical" evidence="11">
    <location>
        <begin position="456"/>
        <end position="482"/>
    </location>
</feature>
<feature type="compositionally biased region" description="Pro residues" evidence="12">
    <location>
        <begin position="539"/>
        <end position="548"/>
    </location>
</feature>
<feature type="transmembrane region" description="Helical" evidence="11">
    <location>
        <begin position="431"/>
        <end position="450"/>
    </location>
</feature>
<keyword evidence="8 11" id="KW-0256">Endoplasmic reticulum</keyword>
<evidence type="ECO:0000256" key="4">
    <source>
        <dbReference type="ARBA" id="ARBA00022502"/>
    </source>
</evidence>
<protein>
    <recommendedName>
        <fullName evidence="11">GPI mannosyltransferase 2</fullName>
        <ecNumber evidence="11">2.4.1.-</ecNumber>
    </recommendedName>
</protein>
<feature type="transmembrane region" description="Helical" evidence="11">
    <location>
        <begin position="305"/>
        <end position="323"/>
    </location>
</feature>
<feature type="transmembrane region" description="Helical" evidence="11">
    <location>
        <begin position="131"/>
        <end position="152"/>
    </location>
</feature>
<evidence type="ECO:0000256" key="6">
    <source>
        <dbReference type="ARBA" id="ARBA00022679"/>
    </source>
</evidence>
<evidence type="ECO:0000256" key="11">
    <source>
        <dbReference type="RuleBase" id="RU363112"/>
    </source>
</evidence>
<feature type="region of interest" description="Disordered" evidence="12">
    <location>
        <begin position="563"/>
        <end position="589"/>
    </location>
</feature>
<dbReference type="EMBL" id="CP126208">
    <property type="protein sequence ID" value="WIA09679.1"/>
    <property type="molecule type" value="Genomic_DNA"/>
</dbReference>
<feature type="compositionally biased region" description="Low complexity" evidence="12">
    <location>
        <begin position="573"/>
        <end position="589"/>
    </location>
</feature>
<evidence type="ECO:0000313" key="13">
    <source>
        <dbReference type="EMBL" id="WIA09679.1"/>
    </source>
</evidence>
<dbReference type="InterPro" id="IPR007315">
    <property type="entry name" value="PIG-V/Gpi18"/>
</dbReference>
<evidence type="ECO:0000256" key="5">
    <source>
        <dbReference type="ARBA" id="ARBA00022676"/>
    </source>
</evidence>
<evidence type="ECO:0000256" key="3">
    <source>
        <dbReference type="ARBA" id="ARBA00008698"/>
    </source>
</evidence>
<dbReference type="PANTHER" id="PTHR12468:SF2">
    <property type="entry name" value="GPI MANNOSYLTRANSFERASE 2"/>
    <property type="match status" value="1"/>
</dbReference>
<gene>
    <name evidence="13" type="ORF">OEZ85_009065</name>
</gene>
<feature type="transmembrane region" description="Helical" evidence="11">
    <location>
        <begin position="329"/>
        <end position="350"/>
    </location>
</feature>
<sequence>MCYLIAGLFAGANGFAVASLAINNCLFLLSVVLLARLSEIFLQDDKVSATAVLVFILSPASIHHCMAYTEALFTAASWLGLYCLYCRGSSSTAALAFAVSSATRSNGLLNAGFLLHEHGRRLLKAWPHSKAAALWQALQAVAFSAVAAAPYFAYMLFGYRQFCTGVYAEQQRPWCSKALPSAYGYVQDVYWNVGFLRYYEWSQIPNFLIASPTLIMSLWGALAYACAQPHLLLTGGLLTQQQLERWFRGSNSSKVGCGGCDRQQRAIGSSDTPKKQDSCCSSKRLMHEVEALNEFYSIREYGQRLQLALTVFFVFGSYLHFVVRRLTPGWVALAASAPVCLVNLFLPLLFSNTDEELLSRGLCIIAAPFLGNLKVFGLCCNRGPLAGTWSWAESLAIYLLPIVPKQEAAIGAKLGALSKDAGSASSVLKSFLINTALLACCTYALSQLQLPKLVSYYIYCYALYGFLTMAMDGTAALLLALLHLHIVPAFYKPWRSLSLTEFWGRRWNNIISLSMRAVVYEPILEGRLFKADPAAAAAAPPPPPPPKPAAAAAAVPASREPAGSMAADEPVKQGSSSTNGSTSGQQQHGHMPLLKKGLATAAIFTISGLEHEWFLFLMLGPGEYHPGYWMAFFLVQVPLMIGEGLLLKQLKAAGIRLPKLVRIAAWQGALLVCAYLFWYPPVQVHSQMAPRAVAAVNRNVQGLVQGLQQLGQQLELGPLLHLGGGASIA</sequence>
<keyword evidence="9 11" id="KW-1133">Transmembrane helix</keyword>
<evidence type="ECO:0000256" key="10">
    <source>
        <dbReference type="ARBA" id="ARBA00023136"/>
    </source>
</evidence>
<evidence type="ECO:0000313" key="14">
    <source>
        <dbReference type="Proteomes" id="UP001244341"/>
    </source>
</evidence>
<feature type="transmembrane region" description="Helical" evidence="11">
    <location>
        <begin position="659"/>
        <end position="678"/>
    </location>
</feature>
<evidence type="ECO:0000256" key="1">
    <source>
        <dbReference type="ARBA" id="ARBA00004477"/>
    </source>
</evidence>
<keyword evidence="6 11" id="KW-0808">Transferase</keyword>
<feature type="transmembrane region" description="Helical" evidence="11">
    <location>
        <begin position="207"/>
        <end position="227"/>
    </location>
</feature>
<evidence type="ECO:0000256" key="9">
    <source>
        <dbReference type="ARBA" id="ARBA00022989"/>
    </source>
</evidence>
<comment type="similarity">
    <text evidence="3 11">Belongs to the PIGV family.</text>
</comment>
<keyword evidence="4 11" id="KW-0337">GPI-anchor biosynthesis</keyword>
<keyword evidence="5 11" id="KW-0328">Glycosyltransferase</keyword>
<evidence type="ECO:0000256" key="2">
    <source>
        <dbReference type="ARBA" id="ARBA00004687"/>
    </source>
</evidence>
<keyword evidence="10 11" id="KW-0472">Membrane</keyword>
<comment type="subcellular location">
    <subcellularLocation>
        <location evidence="1 11">Endoplasmic reticulum membrane</location>
        <topology evidence="1 11">Multi-pass membrane protein</topology>
    </subcellularLocation>
</comment>
<keyword evidence="14" id="KW-1185">Reference proteome</keyword>
<evidence type="ECO:0000256" key="12">
    <source>
        <dbReference type="SAM" id="MobiDB-lite"/>
    </source>
</evidence>
<comment type="pathway">
    <text evidence="2 11">Glycolipid biosynthesis; glycosylphosphatidylinositol-anchor biosynthesis.</text>
</comment>
<accession>A0ABY8TL91</accession>
<dbReference type="Proteomes" id="UP001244341">
    <property type="component" value="Chromosome 1b"/>
</dbReference>
<reference evidence="13 14" key="1">
    <citation type="submission" date="2023-05" db="EMBL/GenBank/DDBJ databases">
        <title>A 100% complete, gapless, phased diploid assembly of the Scenedesmus obliquus UTEX 3031 genome.</title>
        <authorList>
            <person name="Biondi T.C."/>
            <person name="Hanschen E.R."/>
            <person name="Kwon T."/>
            <person name="Eng W."/>
            <person name="Kruse C.P.S."/>
            <person name="Koehler S.I."/>
            <person name="Kunde Y."/>
            <person name="Gleasner C.D."/>
            <person name="You Mak K.T."/>
            <person name="Polle J."/>
            <person name="Hovde B.T."/>
            <person name="Starkenburg S.R."/>
        </authorList>
    </citation>
    <scope>NUCLEOTIDE SEQUENCE [LARGE SCALE GENOMIC DNA]</scope>
    <source>
        <strain evidence="13 14">DOE0152z</strain>
    </source>
</reference>
<comment type="function">
    <text evidence="11">Mannosyltransferase involved in glycosylphosphatidylinositol-anchor biosynthesis.</text>
</comment>
<organism evidence="13 14">
    <name type="scientific">Tetradesmus obliquus</name>
    <name type="common">Green alga</name>
    <name type="synonym">Acutodesmus obliquus</name>
    <dbReference type="NCBI Taxonomy" id="3088"/>
    <lineage>
        <taxon>Eukaryota</taxon>
        <taxon>Viridiplantae</taxon>
        <taxon>Chlorophyta</taxon>
        <taxon>core chlorophytes</taxon>
        <taxon>Chlorophyceae</taxon>
        <taxon>CS clade</taxon>
        <taxon>Sphaeropleales</taxon>
        <taxon>Scenedesmaceae</taxon>
        <taxon>Tetradesmus</taxon>
    </lineage>
</organism>
<dbReference type="PANTHER" id="PTHR12468">
    <property type="entry name" value="GPI MANNOSYLTRANSFERASE 2"/>
    <property type="match status" value="1"/>
</dbReference>
<dbReference type="EC" id="2.4.1.-" evidence="11"/>
<feature type="transmembrane region" description="Helical" evidence="11">
    <location>
        <begin position="47"/>
        <end position="69"/>
    </location>
</feature>